<dbReference type="OrthoDB" id="10342156at2759"/>
<dbReference type="Proteomes" id="UP000660729">
    <property type="component" value="Unassembled WGS sequence"/>
</dbReference>
<reference evidence="1" key="1">
    <citation type="submission" date="2020-04" db="EMBL/GenBank/DDBJ databases">
        <title>Draft genome resource of the tomato pathogen Pseudocercospora fuligena.</title>
        <authorList>
            <person name="Zaccaron A."/>
        </authorList>
    </citation>
    <scope>NUCLEOTIDE SEQUENCE</scope>
    <source>
        <strain evidence="1">PF001</strain>
    </source>
</reference>
<name>A0A8H6R5H6_9PEZI</name>
<accession>A0A8H6R5H6</accession>
<sequence>MDHTSRFKIQKIATSSHEANQHLVSIRRPEPQWAALDTQHIYPGASDCGPRPAAAFRLIPSSQGSSQFEIPLEVTLTLQTKTGAFYMIADAGEYSDFQLQTARFDVSPKDLNSQKTIGPFFLQLNVDSPFRISIERWRLYRYQDSAWAEVAERESPTFDAYFFLGSSGLTILNAYHRSDFHILELVNRTIPYYHHINGRPWYQVEQTVRENIIQSLWGMSSDLIEDDTINGASSYLDVAHFDGKLIFELGGFLAKIGKRLNCFDLASLVYVALKSFGTRPGARNDVYVNIFDVGVYKVQDWGQVRSGAFFGYGSSFESPSNNPFYNNDRFRGIPQP</sequence>
<protein>
    <submittedName>
        <fullName evidence="1">Uncharacterized protein</fullName>
    </submittedName>
</protein>
<keyword evidence="2" id="KW-1185">Reference proteome</keyword>
<proteinExistence type="predicted"/>
<comment type="caution">
    <text evidence="1">The sequence shown here is derived from an EMBL/GenBank/DDBJ whole genome shotgun (WGS) entry which is preliminary data.</text>
</comment>
<evidence type="ECO:0000313" key="1">
    <source>
        <dbReference type="EMBL" id="KAF7184958.1"/>
    </source>
</evidence>
<organism evidence="1 2">
    <name type="scientific">Pseudocercospora fuligena</name>
    <dbReference type="NCBI Taxonomy" id="685502"/>
    <lineage>
        <taxon>Eukaryota</taxon>
        <taxon>Fungi</taxon>
        <taxon>Dikarya</taxon>
        <taxon>Ascomycota</taxon>
        <taxon>Pezizomycotina</taxon>
        <taxon>Dothideomycetes</taxon>
        <taxon>Dothideomycetidae</taxon>
        <taxon>Mycosphaerellales</taxon>
        <taxon>Mycosphaerellaceae</taxon>
        <taxon>Pseudocercospora</taxon>
    </lineage>
</organism>
<evidence type="ECO:0000313" key="2">
    <source>
        <dbReference type="Proteomes" id="UP000660729"/>
    </source>
</evidence>
<dbReference type="EMBL" id="JABCIY010000344">
    <property type="protein sequence ID" value="KAF7184958.1"/>
    <property type="molecule type" value="Genomic_DNA"/>
</dbReference>
<dbReference type="AlphaFoldDB" id="A0A8H6R5H6"/>
<gene>
    <name evidence="1" type="ORF">HII31_13581</name>
</gene>